<sequence length="379" mass="43026">MFFRIYKTRLKCLLRNKENIFWSFGFPILLSIFFYMAFSNLSKAEGIESIPIGLVVEENVIVPFKDILENVKITEGKNLFEVKTGTLEEVKDLLVREKVEGYIVFKDKPVLYIKNNGFSQSIIKTFLDTYEQKNQTINHIIQLNPDIVKNGQINLISNLFRNFIVDGGAKDKNPDNILIYFYSLIALSCIFGANWGFAEAVNIQADQSNIAARINVAPTHKMKLLLCNLLAAFTLHFLSVLFLLAFLIRVLNVAFGGQLNYILITCFIGSICGISLGAMICVTIKANLKAKESILTAIIMGGGFLAGMMSTQVKYVVQTNVPFIGLINPSNLITDTLYSLYYYDEYHRFYRNITLLFILTIVFTSIAYFKIRRKEYASI</sequence>
<dbReference type="InterPro" id="IPR013525">
    <property type="entry name" value="ABC2_TM"/>
</dbReference>
<feature type="transmembrane region" description="Helical" evidence="5">
    <location>
        <begin position="294"/>
        <end position="313"/>
    </location>
</feature>
<dbReference type="GO" id="GO:0140359">
    <property type="term" value="F:ABC-type transporter activity"/>
    <property type="evidence" value="ECO:0007669"/>
    <property type="project" value="InterPro"/>
</dbReference>
<dbReference type="PANTHER" id="PTHR43027:SF1">
    <property type="entry name" value="DOXORUBICIN RESISTANCE ABC TRANSPORTER PERMEASE PROTEIN DRRC-RELATED"/>
    <property type="match status" value="1"/>
</dbReference>
<evidence type="ECO:0000256" key="3">
    <source>
        <dbReference type="ARBA" id="ARBA00022989"/>
    </source>
</evidence>
<dbReference type="GO" id="GO:0016020">
    <property type="term" value="C:membrane"/>
    <property type="evidence" value="ECO:0007669"/>
    <property type="project" value="UniProtKB-SubCell"/>
</dbReference>
<reference evidence="7 8" key="1">
    <citation type="submission" date="2016-10" db="EMBL/GenBank/DDBJ databases">
        <authorList>
            <person name="de Groot N.N."/>
        </authorList>
    </citation>
    <scope>NUCLEOTIDE SEQUENCE [LARGE SCALE GENOMIC DNA]</scope>
    <source>
        <strain evidence="7 8">DSM 1283</strain>
    </source>
</reference>
<keyword evidence="2 5" id="KW-0812">Transmembrane</keyword>
<dbReference type="Proteomes" id="UP000198806">
    <property type="component" value="Unassembled WGS sequence"/>
</dbReference>
<evidence type="ECO:0000313" key="7">
    <source>
        <dbReference type="EMBL" id="SFO35099.1"/>
    </source>
</evidence>
<accession>A0A1I5GGT8</accession>
<feature type="domain" description="ABC-2 type transporter transmembrane" evidence="6">
    <location>
        <begin position="20"/>
        <end position="368"/>
    </location>
</feature>
<dbReference type="RefSeq" id="WP_091687090.1">
    <property type="nucleotide sequence ID" value="NZ_BAABFM010000069.1"/>
</dbReference>
<dbReference type="OrthoDB" id="9771731at2"/>
<comment type="subcellular location">
    <subcellularLocation>
        <location evidence="1">Membrane</location>
        <topology evidence="1">Multi-pass membrane protein</topology>
    </subcellularLocation>
</comment>
<dbReference type="InterPro" id="IPR052902">
    <property type="entry name" value="ABC-2_transporter"/>
</dbReference>
<keyword evidence="3 5" id="KW-1133">Transmembrane helix</keyword>
<dbReference type="AlphaFoldDB" id="A0A1I5GGT8"/>
<evidence type="ECO:0000256" key="4">
    <source>
        <dbReference type="ARBA" id="ARBA00023136"/>
    </source>
</evidence>
<dbReference type="STRING" id="1527.SAMN04489757_11961"/>
<evidence type="ECO:0000256" key="1">
    <source>
        <dbReference type="ARBA" id="ARBA00004141"/>
    </source>
</evidence>
<keyword evidence="8" id="KW-1185">Reference proteome</keyword>
<dbReference type="EMBL" id="FOWD01000019">
    <property type="protein sequence ID" value="SFO35099.1"/>
    <property type="molecule type" value="Genomic_DNA"/>
</dbReference>
<evidence type="ECO:0000313" key="8">
    <source>
        <dbReference type="Proteomes" id="UP000198806"/>
    </source>
</evidence>
<evidence type="ECO:0000256" key="5">
    <source>
        <dbReference type="SAM" id="Phobius"/>
    </source>
</evidence>
<feature type="transmembrane region" description="Helical" evidence="5">
    <location>
        <begin position="349"/>
        <end position="369"/>
    </location>
</feature>
<organism evidence="7 8">
    <name type="scientific">Anaerocolumna aminovalerica</name>
    <dbReference type="NCBI Taxonomy" id="1527"/>
    <lineage>
        <taxon>Bacteria</taxon>
        <taxon>Bacillati</taxon>
        <taxon>Bacillota</taxon>
        <taxon>Clostridia</taxon>
        <taxon>Lachnospirales</taxon>
        <taxon>Lachnospiraceae</taxon>
        <taxon>Anaerocolumna</taxon>
    </lineage>
</organism>
<evidence type="ECO:0000256" key="2">
    <source>
        <dbReference type="ARBA" id="ARBA00022692"/>
    </source>
</evidence>
<feature type="transmembrane region" description="Helical" evidence="5">
    <location>
        <begin position="179"/>
        <end position="203"/>
    </location>
</feature>
<proteinExistence type="predicted"/>
<keyword evidence="4 5" id="KW-0472">Membrane</keyword>
<name>A0A1I5GGT8_9FIRM</name>
<dbReference type="PANTHER" id="PTHR43027">
    <property type="entry name" value="DOXORUBICIN RESISTANCE ABC TRANSPORTER PERMEASE PROTEIN DRRC-RELATED"/>
    <property type="match status" value="1"/>
</dbReference>
<feature type="transmembrane region" description="Helical" evidence="5">
    <location>
        <begin position="260"/>
        <end position="282"/>
    </location>
</feature>
<dbReference type="Pfam" id="PF12698">
    <property type="entry name" value="ABC2_membrane_3"/>
    <property type="match status" value="1"/>
</dbReference>
<feature type="transmembrane region" description="Helical" evidence="5">
    <location>
        <begin position="224"/>
        <end position="248"/>
    </location>
</feature>
<feature type="transmembrane region" description="Helical" evidence="5">
    <location>
        <begin position="20"/>
        <end position="38"/>
    </location>
</feature>
<protein>
    <submittedName>
        <fullName evidence="7">ABC-2 type transport system permease protein</fullName>
    </submittedName>
</protein>
<evidence type="ECO:0000259" key="6">
    <source>
        <dbReference type="Pfam" id="PF12698"/>
    </source>
</evidence>
<gene>
    <name evidence="7" type="ORF">SAMN04489757_11961</name>
</gene>